<name>A0A9P4Q2N8_9PEZI</name>
<dbReference type="EMBL" id="MU003827">
    <property type="protein sequence ID" value="KAF2718253.1"/>
    <property type="molecule type" value="Genomic_DNA"/>
</dbReference>
<keyword evidence="1" id="KW-0863">Zinc-finger</keyword>
<keyword evidence="1" id="KW-0862">Zinc</keyword>
<feature type="compositionally biased region" description="Pro residues" evidence="2">
    <location>
        <begin position="342"/>
        <end position="354"/>
    </location>
</feature>
<dbReference type="AlphaFoldDB" id="A0A9P4Q2N8"/>
<evidence type="ECO:0000313" key="4">
    <source>
        <dbReference type="EMBL" id="KAF2718253.1"/>
    </source>
</evidence>
<dbReference type="PROSITE" id="PS00028">
    <property type="entry name" value="ZINC_FINGER_C2H2_1"/>
    <property type="match status" value="1"/>
</dbReference>
<reference evidence="4" key="1">
    <citation type="journal article" date="2020" name="Stud. Mycol.">
        <title>101 Dothideomycetes genomes: a test case for predicting lifestyles and emergence of pathogens.</title>
        <authorList>
            <person name="Haridas S."/>
            <person name="Albert R."/>
            <person name="Binder M."/>
            <person name="Bloem J."/>
            <person name="Labutti K."/>
            <person name="Salamov A."/>
            <person name="Andreopoulos B."/>
            <person name="Baker S."/>
            <person name="Barry K."/>
            <person name="Bills G."/>
            <person name="Bluhm B."/>
            <person name="Cannon C."/>
            <person name="Castanera R."/>
            <person name="Culley D."/>
            <person name="Daum C."/>
            <person name="Ezra D."/>
            <person name="Gonzalez J."/>
            <person name="Henrissat B."/>
            <person name="Kuo A."/>
            <person name="Liang C."/>
            <person name="Lipzen A."/>
            <person name="Lutzoni F."/>
            <person name="Magnuson J."/>
            <person name="Mondo S."/>
            <person name="Nolan M."/>
            <person name="Ohm R."/>
            <person name="Pangilinan J."/>
            <person name="Park H.-J."/>
            <person name="Ramirez L."/>
            <person name="Alfaro M."/>
            <person name="Sun H."/>
            <person name="Tritt A."/>
            <person name="Yoshinaga Y."/>
            <person name="Zwiers L.-H."/>
            <person name="Turgeon B."/>
            <person name="Goodwin S."/>
            <person name="Spatafora J."/>
            <person name="Crous P."/>
            <person name="Grigoriev I."/>
        </authorList>
    </citation>
    <scope>NUCLEOTIDE SEQUENCE</scope>
    <source>
        <strain evidence="4">CBS 116435</strain>
    </source>
</reference>
<keyword evidence="5" id="KW-1185">Reference proteome</keyword>
<feature type="compositionally biased region" description="Polar residues" evidence="2">
    <location>
        <begin position="1"/>
        <end position="15"/>
    </location>
</feature>
<protein>
    <recommendedName>
        <fullName evidence="3">C2H2-type domain-containing protein</fullName>
    </recommendedName>
</protein>
<dbReference type="PROSITE" id="PS50157">
    <property type="entry name" value="ZINC_FINGER_C2H2_2"/>
    <property type="match status" value="1"/>
</dbReference>
<feature type="region of interest" description="Disordered" evidence="2">
    <location>
        <begin position="96"/>
        <end position="163"/>
    </location>
</feature>
<keyword evidence="1" id="KW-0479">Metal-binding</keyword>
<feature type="compositionally biased region" description="Low complexity" evidence="2">
    <location>
        <begin position="228"/>
        <end position="240"/>
    </location>
</feature>
<proteinExistence type="predicted"/>
<comment type="caution">
    <text evidence="4">The sequence shown here is derived from an EMBL/GenBank/DDBJ whole genome shotgun (WGS) entry which is preliminary data.</text>
</comment>
<gene>
    <name evidence="4" type="ORF">K431DRAFT_137931</name>
</gene>
<feature type="compositionally biased region" description="Polar residues" evidence="2">
    <location>
        <begin position="132"/>
        <end position="144"/>
    </location>
</feature>
<feature type="region of interest" description="Disordered" evidence="2">
    <location>
        <begin position="331"/>
        <end position="414"/>
    </location>
</feature>
<dbReference type="Proteomes" id="UP000799441">
    <property type="component" value="Unassembled WGS sequence"/>
</dbReference>
<feature type="region of interest" description="Disordered" evidence="2">
    <location>
        <begin position="224"/>
        <end position="268"/>
    </location>
</feature>
<feature type="domain" description="C2H2-type" evidence="3">
    <location>
        <begin position="166"/>
        <end position="193"/>
    </location>
</feature>
<evidence type="ECO:0000259" key="3">
    <source>
        <dbReference type="PROSITE" id="PS50157"/>
    </source>
</evidence>
<feature type="region of interest" description="Disordered" evidence="2">
    <location>
        <begin position="1"/>
        <end position="60"/>
    </location>
</feature>
<organism evidence="4 5">
    <name type="scientific">Polychaeton citri CBS 116435</name>
    <dbReference type="NCBI Taxonomy" id="1314669"/>
    <lineage>
        <taxon>Eukaryota</taxon>
        <taxon>Fungi</taxon>
        <taxon>Dikarya</taxon>
        <taxon>Ascomycota</taxon>
        <taxon>Pezizomycotina</taxon>
        <taxon>Dothideomycetes</taxon>
        <taxon>Dothideomycetidae</taxon>
        <taxon>Capnodiales</taxon>
        <taxon>Capnodiaceae</taxon>
        <taxon>Polychaeton</taxon>
    </lineage>
</organism>
<dbReference type="GO" id="GO:0008270">
    <property type="term" value="F:zinc ion binding"/>
    <property type="evidence" value="ECO:0007669"/>
    <property type="project" value="UniProtKB-KW"/>
</dbReference>
<feature type="compositionally biased region" description="Acidic residues" evidence="2">
    <location>
        <begin position="378"/>
        <end position="391"/>
    </location>
</feature>
<evidence type="ECO:0000313" key="5">
    <source>
        <dbReference type="Proteomes" id="UP000799441"/>
    </source>
</evidence>
<dbReference type="OrthoDB" id="2152896at2759"/>
<evidence type="ECO:0000256" key="2">
    <source>
        <dbReference type="SAM" id="MobiDB-lite"/>
    </source>
</evidence>
<dbReference type="InterPro" id="IPR013087">
    <property type="entry name" value="Znf_C2H2_type"/>
</dbReference>
<sequence length="414" mass="44349">MTASKEMSRPTSQHRPASGIGSGPSSLPRYPHSRTHSHSISTASLSASHRISRRKSSSFAPNANAAAIGAAVEQGVSDGSVAINRRTSLSRAALGSLNEGAFPPPMPNSLPQHMPSPDHRRPGASAVVDGPSLSSFDGLDQSTPKLRRASEGAGLSKKEKNAAGELKCEHCGKAYKHGSCLNKHLWEHTPQWQYTSKLLISKHQQVQLLEAASVLVAMNIDAKENTESDNSSSPAASGSSDMRDDDLSSTETTPPPHAEDKKRFSNSSSAYSRSFQSTFSESAPNYDGGFGHYRQWSSSSNRPTTGHTSIAESYKDEDPADLAAAVGLLSCSYGTPKHGPTSLPPDVPPVPPLPAKYQGLQTATRGAYGGFSRHEDVDMHDEDDEDESSDDEPPRRHHSHEVEVDEGMFGRMDA</sequence>
<feature type="compositionally biased region" description="Low complexity" evidence="2">
    <location>
        <begin position="38"/>
        <end position="49"/>
    </location>
</feature>
<evidence type="ECO:0000256" key="1">
    <source>
        <dbReference type="PROSITE-ProRule" id="PRU00042"/>
    </source>
</evidence>
<accession>A0A9P4Q2N8</accession>